<proteinExistence type="predicted"/>
<dbReference type="InterPro" id="IPR008005">
    <property type="entry name" value="PIF6"/>
</dbReference>
<reference evidence="2 3" key="1">
    <citation type="journal article" date="2019" name="Viruses">
        <title>Genome Analysis of a Novel Clade II.b Alphabaculovirus Obtained from Artaxa digramma.</title>
        <authorList>
            <person name="Li J."/>
            <person name="Duan X."/>
            <person name="Wang Q."/>
            <person name="Zhang L."/>
            <person name="Deng F."/>
            <person name="Wang H."/>
            <person name="Hu Z."/>
            <person name="Wang M."/>
            <person name="Wang J."/>
        </authorList>
    </citation>
    <scope>NUCLEOTIDE SEQUENCE [LARGE SCALE GENOMIC DNA]</scope>
    <source>
        <strain evidence="2 3">424</strain>
    </source>
</reference>
<dbReference type="EMBL" id="MN233792">
    <property type="protein sequence ID" value="QHB21726.1"/>
    <property type="molecule type" value="Genomic_DNA"/>
</dbReference>
<keyword evidence="1" id="KW-0812">Transmembrane</keyword>
<dbReference type="Pfam" id="PF05341">
    <property type="entry name" value="PIF6"/>
    <property type="match status" value="1"/>
</dbReference>
<evidence type="ECO:0000313" key="2">
    <source>
        <dbReference type="EMBL" id="QHB21726.1"/>
    </source>
</evidence>
<protein>
    <submittedName>
        <fullName evidence="2">Pif-6</fullName>
    </submittedName>
</protein>
<feature type="transmembrane region" description="Helical" evidence="1">
    <location>
        <begin position="88"/>
        <end position="109"/>
    </location>
</feature>
<evidence type="ECO:0000256" key="1">
    <source>
        <dbReference type="SAM" id="Phobius"/>
    </source>
</evidence>
<keyword evidence="1" id="KW-1133">Transmembrane helix</keyword>
<keyword evidence="3" id="KW-1185">Reference proteome</keyword>
<gene>
    <name evidence="2" type="primary">pif-6</name>
    <name evidence="2" type="ORF">Eudi_ORF67</name>
</gene>
<dbReference type="Proteomes" id="UP000830275">
    <property type="component" value="Segment"/>
</dbReference>
<evidence type="ECO:0000313" key="3">
    <source>
        <dbReference type="Proteomes" id="UP000830275"/>
    </source>
</evidence>
<sequence>MVKWRMLNSDRVEVTPNDRQEAWQNLIINILQTSPNYNTYRTMVNKANLENFDFKIPIVYEVKNKTLLINNEFLNKALNRPRTMVSPLNVTSFQIVLVFICALLLIVIADITAHINDNDNRAVDLDDMEMQ</sequence>
<name>A0AAE6UZI0_9ABAC</name>
<organism evidence="2 3">
    <name type="scientific">Artaxa digramma nucleopolyhedrovirus</name>
    <dbReference type="NCBI Taxonomy" id="3070910"/>
    <lineage>
        <taxon>Viruses</taxon>
        <taxon>Viruses incertae sedis</taxon>
        <taxon>Naldaviricetes</taxon>
        <taxon>Lefavirales</taxon>
        <taxon>Baculoviridae</taxon>
        <taxon>Alphabaculovirus</taxon>
        <taxon>Alphabaculovirus ardigrammae</taxon>
    </lineage>
</organism>
<accession>A0AAE6UZI0</accession>
<keyword evidence="1" id="KW-0472">Membrane</keyword>